<evidence type="ECO:0000256" key="1">
    <source>
        <dbReference type="SAM" id="MobiDB-lite"/>
    </source>
</evidence>
<name>A0A426YH61_ENSVE</name>
<reference evidence="2 3" key="1">
    <citation type="journal article" date="2014" name="Agronomy (Basel)">
        <title>A Draft Genome Sequence for Ensete ventricosum, the Drought-Tolerant Tree Against Hunger.</title>
        <authorList>
            <person name="Harrison J."/>
            <person name="Moore K.A."/>
            <person name="Paszkiewicz K."/>
            <person name="Jones T."/>
            <person name="Grant M."/>
            <person name="Ambacheew D."/>
            <person name="Muzemil S."/>
            <person name="Studholme D.J."/>
        </authorList>
    </citation>
    <scope>NUCLEOTIDE SEQUENCE [LARGE SCALE GENOMIC DNA]</scope>
</reference>
<sequence length="79" mass="9373">MYQPLGYRYTDCPLPSGTTKINRRRSIKGEKRKKKKRKRRKKKEEEKKKEYLTPSSPACRHCPRPGRPRAVATLARDFL</sequence>
<dbReference type="AlphaFoldDB" id="A0A426YH61"/>
<gene>
    <name evidence="2" type="ORF">B296_00048199</name>
</gene>
<feature type="compositionally biased region" description="Basic residues" evidence="1">
    <location>
        <begin position="21"/>
        <end position="42"/>
    </location>
</feature>
<dbReference type="Proteomes" id="UP000287651">
    <property type="component" value="Unassembled WGS sequence"/>
</dbReference>
<accession>A0A426YH61</accession>
<feature type="region of interest" description="Disordered" evidence="1">
    <location>
        <begin position="1"/>
        <end position="67"/>
    </location>
</feature>
<dbReference type="EMBL" id="AMZH03012442">
    <property type="protein sequence ID" value="RRT51016.1"/>
    <property type="molecule type" value="Genomic_DNA"/>
</dbReference>
<comment type="caution">
    <text evidence="2">The sequence shown here is derived from an EMBL/GenBank/DDBJ whole genome shotgun (WGS) entry which is preliminary data.</text>
</comment>
<feature type="non-terminal residue" evidence="2">
    <location>
        <position position="79"/>
    </location>
</feature>
<protein>
    <submittedName>
        <fullName evidence="2">Uncharacterized protein</fullName>
    </submittedName>
</protein>
<proteinExistence type="predicted"/>
<evidence type="ECO:0000313" key="2">
    <source>
        <dbReference type="EMBL" id="RRT51016.1"/>
    </source>
</evidence>
<evidence type="ECO:0000313" key="3">
    <source>
        <dbReference type="Proteomes" id="UP000287651"/>
    </source>
</evidence>
<organism evidence="2 3">
    <name type="scientific">Ensete ventricosum</name>
    <name type="common">Abyssinian banana</name>
    <name type="synonym">Musa ensete</name>
    <dbReference type="NCBI Taxonomy" id="4639"/>
    <lineage>
        <taxon>Eukaryota</taxon>
        <taxon>Viridiplantae</taxon>
        <taxon>Streptophyta</taxon>
        <taxon>Embryophyta</taxon>
        <taxon>Tracheophyta</taxon>
        <taxon>Spermatophyta</taxon>
        <taxon>Magnoliopsida</taxon>
        <taxon>Liliopsida</taxon>
        <taxon>Zingiberales</taxon>
        <taxon>Musaceae</taxon>
        <taxon>Ensete</taxon>
    </lineage>
</organism>